<dbReference type="EMBL" id="CYRY02042885">
    <property type="protein sequence ID" value="VCX36888.1"/>
    <property type="molecule type" value="Genomic_DNA"/>
</dbReference>
<reference evidence="1 2" key="1">
    <citation type="submission" date="2018-10" db="EMBL/GenBank/DDBJ databases">
        <authorList>
            <person name="Ekblom R."/>
            <person name="Jareborg N."/>
        </authorList>
    </citation>
    <scope>NUCLEOTIDE SEQUENCE [LARGE SCALE GENOMIC DNA]</scope>
    <source>
        <tissue evidence="1">Muscle</tissue>
    </source>
</reference>
<evidence type="ECO:0000313" key="1">
    <source>
        <dbReference type="EMBL" id="VCX36888.1"/>
    </source>
</evidence>
<proteinExistence type="predicted"/>
<keyword evidence="2" id="KW-1185">Reference proteome</keyword>
<protein>
    <submittedName>
        <fullName evidence="1">Uncharacterized protein</fullName>
    </submittedName>
</protein>
<name>A0A9X9Q6S8_GULGU</name>
<organism evidence="1 2">
    <name type="scientific">Gulo gulo</name>
    <name type="common">Wolverine</name>
    <name type="synonym">Gluton</name>
    <dbReference type="NCBI Taxonomy" id="48420"/>
    <lineage>
        <taxon>Eukaryota</taxon>
        <taxon>Metazoa</taxon>
        <taxon>Chordata</taxon>
        <taxon>Craniata</taxon>
        <taxon>Vertebrata</taxon>
        <taxon>Euteleostomi</taxon>
        <taxon>Mammalia</taxon>
        <taxon>Eutheria</taxon>
        <taxon>Laurasiatheria</taxon>
        <taxon>Carnivora</taxon>
        <taxon>Caniformia</taxon>
        <taxon>Musteloidea</taxon>
        <taxon>Mustelidae</taxon>
        <taxon>Guloninae</taxon>
        <taxon>Gulo</taxon>
    </lineage>
</organism>
<sequence>MIKTTRSLLAGFLIILSSAERTILMWKAKWLLVPSVLAPRLLWPKSVILSQAVMIKVVLSRMLPTEPGTLDKRRD</sequence>
<dbReference type="Proteomes" id="UP000269945">
    <property type="component" value="Unassembled WGS sequence"/>
</dbReference>
<comment type="caution">
    <text evidence="1">The sequence shown here is derived from an EMBL/GenBank/DDBJ whole genome shotgun (WGS) entry which is preliminary data.</text>
</comment>
<evidence type="ECO:0000313" key="2">
    <source>
        <dbReference type="Proteomes" id="UP000269945"/>
    </source>
</evidence>
<dbReference type="AlphaFoldDB" id="A0A9X9Q6S8"/>
<gene>
    <name evidence="1" type="ORF">BN2614_LOCUS2</name>
</gene>
<accession>A0A9X9Q6S8</accession>